<dbReference type="InterPro" id="IPR004045">
    <property type="entry name" value="Glutathione_S-Trfase_N"/>
</dbReference>
<dbReference type="InterPro" id="IPR036282">
    <property type="entry name" value="Glutathione-S-Trfase_C_sf"/>
</dbReference>
<dbReference type="PROSITE" id="PS50404">
    <property type="entry name" value="GST_NTER"/>
    <property type="match status" value="1"/>
</dbReference>
<accession>A0A9P7S1K3</accession>
<dbReference type="Gene3D" id="1.20.1050.10">
    <property type="match status" value="1"/>
</dbReference>
<dbReference type="EMBL" id="CM032184">
    <property type="protein sequence ID" value="KAG7093412.1"/>
    <property type="molecule type" value="Genomic_DNA"/>
</dbReference>
<dbReference type="Gene3D" id="3.40.30.10">
    <property type="entry name" value="Glutaredoxin"/>
    <property type="match status" value="1"/>
</dbReference>
<gene>
    <name evidence="2" type="ORF">E1B28_007094</name>
</gene>
<comment type="caution">
    <text evidence="2">The sequence shown here is derived from an EMBL/GenBank/DDBJ whole genome shotgun (WGS) entry which is preliminary data.</text>
</comment>
<dbReference type="SUPFAM" id="SSF47616">
    <property type="entry name" value="GST C-terminal domain-like"/>
    <property type="match status" value="1"/>
</dbReference>
<reference evidence="2" key="1">
    <citation type="journal article" date="2021" name="Genome Biol. Evol.">
        <title>The assembled and annotated genome of the fairy-ring fungus Marasmius oreades.</title>
        <authorList>
            <person name="Hiltunen M."/>
            <person name="Ament-Velasquez S.L."/>
            <person name="Johannesson H."/>
        </authorList>
    </citation>
    <scope>NUCLEOTIDE SEQUENCE</scope>
    <source>
        <strain evidence="2">03SP1</strain>
    </source>
</reference>
<evidence type="ECO:0000313" key="2">
    <source>
        <dbReference type="EMBL" id="KAG7093412.1"/>
    </source>
</evidence>
<dbReference type="RefSeq" id="XP_043009882.1">
    <property type="nucleotide sequence ID" value="XM_043151802.1"/>
</dbReference>
<dbReference type="PANTHER" id="PTHR43968">
    <property type="match status" value="1"/>
</dbReference>
<dbReference type="Pfam" id="PF13417">
    <property type="entry name" value="GST_N_3"/>
    <property type="match status" value="1"/>
</dbReference>
<dbReference type="Pfam" id="PF22041">
    <property type="entry name" value="GST_C_7"/>
    <property type="match status" value="1"/>
</dbReference>
<dbReference type="Proteomes" id="UP001049176">
    <property type="component" value="Chromosome 4"/>
</dbReference>
<dbReference type="InterPro" id="IPR054416">
    <property type="entry name" value="GST_UstS-like_C"/>
</dbReference>
<dbReference type="SUPFAM" id="SSF52833">
    <property type="entry name" value="Thioredoxin-like"/>
    <property type="match status" value="1"/>
</dbReference>
<evidence type="ECO:0000313" key="3">
    <source>
        <dbReference type="Proteomes" id="UP001049176"/>
    </source>
</evidence>
<name>A0A9P7S1K3_9AGAR</name>
<sequence>MEETAKRIGAPPTGVRADGSPKYTVPFIHDDTTGAVISESLLIAEYLDKTYPNTPRLVPDGTRALQAVFADTVGAKVLTWMGVMRPKLDDITTPEFRKGIVKAYGPPLDLSPEQIQAGWEAGKAGLNDIQKWYADHGGLFLAGDKPLYADFTLVTWFYTARFLLGSEDERWKELATLNNGRWKKMLEAADNYHSAEVF</sequence>
<dbReference type="KEGG" id="more:E1B28_007094"/>
<dbReference type="CDD" id="cd00299">
    <property type="entry name" value="GST_C_family"/>
    <property type="match status" value="1"/>
</dbReference>
<evidence type="ECO:0000259" key="1">
    <source>
        <dbReference type="PROSITE" id="PS50404"/>
    </source>
</evidence>
<dbReference type="AlphaFoldDB" id="A0A9P7S1K3"/>
<dbReference type="PANTHER" id="PTHR43968:SF6">
    <property type="entry name" value="GLUTATHIONE S-TRANSFERASE OMEGA"/>
    <property type="match status" value="1"/>
</dbReference>
<dbReference type="OrthoDB" id="4951845at2759"/>
<organism evidence="2 3">
    <name type="scientific">Marasmius oreades</name>
    <name type="common">fairy-ring Marasmius</name>
    <dbReference type="NCBI Taxonomy" id="181124"/>
    <lineage>
        <taxon>Eukaryota</taxon>
        <taxon>Fungi</taxon>
        <taxon>Dikarya</taxon>
        <taxon>Basidiomycota</taxon>
        <taxon>Agaricomycotina</taxon>
        <taxon>Agaricomycetes</taxon>
        <taxon>Agaricomycetidae</taxon>
        <taxon>Agaricales</taxon>
        <taxon>Marasmiineae</taxon>
        <taxon>Marasmiaceae</taxon>
        <taxon>Marasmius</taxon>
    </lineage>
</organism>
<dbReference type="GeneID" id="66076170"/>
<feature type="domain" description="GST N-terminal" evidence="1">
    <location>
        <begin position="1"/>
        <end position="55"/>
    </location>
</feature>
<keyword evidence="3" id="KW-1185">Reference proteome</keyword>
<dbReference type="InterPro" id="IPR050983">
    <property type="entry name" value="GST_Omega/HSP26"/>
</dbReference>
<dbReference type="InterPro" id="IPR036249">
    <property type="entry name" value="Thioredoxin-like_sf"/>
</dbReference>
<dbReference type="GO" id="GO:0005737">
    <property type="term" value="C:cytoplasm"/>
    <property type="evidence" value="ECO:0007669"/>
    <property type="project" value="TreeGrafter"/>
</dbReference>
<protein>
    <recommendedName>
        <fullName evidence="1">GST N-terminal domain-containing protein</fullName>
    </recommendedName>
</protein>
<proteinExistence type="predicted"/>